<dbReference type="Proteomes" id="UP001207626">
    <property type="component" value="Unassembled WGS sequence"/>
</dbReference>
<evidence type="ECO:0000256" key="8">
    <source>
        <dbReference type="ARBA" id="ARBA00023136"/>
    </source>
</evidence>
<keyword evidence="8" id="KW-0472">Membrane</keyword>
<evidence type="ECO:0000256" key="6">
    <source>
        <dbReference type="ARBA" id="ARBA00022840"/>
    </source>
</evidence>
<evidence type="ECO:0000256" key="2">
    <source>
        <dbReference type="ARBA" id="ARBA00005417"/>
    </source>
</evidence>
<evidence type="ECO:0000256" key="7">
    <source>
        <dbReference type="ARBA" id="ARBA00022967"/>
    </source>
</evidence>
<dbReference type="InterPro" id="IPR015856">
    <property type="entry name" value="ABC_transpr_CbiO/EcfA_su"/>
</dbReference>
<keyword evidence="5" id="KW-0547">Nucleotide-binding</keyword>
<evidence type="ECO:0000256" key="5">
    <source>
        <dbReference type="ARBA" id="ARBA00022741"/>
    </source>
</evidence>
<dbReference type="PANTHER" id="PTHR43553">
    <property type="entry name" value="HEAVY METAL TRANSPORTER"/>
    <property type="match status" value="1"/>
</dbReference>
<comment type="caution">
    <text evidence="10">The sequence shown here is derived from an EMBL/GenBank/DDBJ whole genome shotgun (WGS) entry which is preliminary data.</text>
</comment>
<dbReference type="Gene3D" id="3.40.50.300">
    <property type="entry name" value="P-loop containing nucleotide triphosphate hydrolases"/>
    <property type="match status" value="1"/>
</dbReference>
<dbReference type="InterPro" id="IPR003439">
    <property type="entry name" value="ABC_transporter-like_ATP-bd"/>
</dbReference>
<dbReference type="SUPFAM" id="SSF52540">
    <property type="entry name" value="P-loop containing nucleoside triphosphate hydrolases"/>
    <property type="match status" value="1"/>
</dbReference>
<evidence type="ECO:0000259" key="9">
    <source>
        <dbReference type="PROSITE" id="PS50893"/>
    </source>
</evidence>
<organism evidence="10 11">
    <name type="scientific">Paenibacillus apiarius</name>
    <dbReference type="NCBI Taxonomy" id="46240"/>
    <lineage>
        <taxon>Bacteria</taxon>
        <taxon>Bacillati</taxon>
        <taxon>Bacillota</taxon>
        <taxon>Bacilli</taxon>
        <taxon>Bacillales</taxon>
        <taxon>Paenibacillaceae</taxon>
        <taxon>Paenibacillus</taxon>
    </lineage>
</organism>
<keyword evidence="11" id="KW-1185">Reference proteome</keyword>
<dbReference type="RefSeq" id="WP_087433861.1">
    <property type="nucleotide sequence ID" value="NZ_JAMDLV010000033.1"/>
</dbReference>
<dbReference type="PANTHER" id="PTHR43553:SF27">
    <property type="entry name" value="ENERGY-COUPLING FACTOR TRANSPORTER ATP-BINDING PROTEIN ECFA2"/>
    <property type="match status" value="1"/>
</dbReference>
<comment type="similarity">
    <text evidence="2">Belongs to the ABC transporter superfamily.</text>
</comment>
<dbReference type="InterPro" id="IPR003593">
    <property type="entry name" value="AAA+_ATPase"/>
</dbReference>
<dbReference type="CDD" id="cd03225">
    <property type="entry name" value="ABC_cobalt_CbiO_domain1"/>
    <property type="match status" value="1"/>
</dbReference>
<dbReference type="InterPro" id="IPR027417">
    <property type="entry name" value="P-loop_NTPase"/>
</dbReference>
<dbReference type="InterPro" id="IPR050095">
    <property type="entry name" value="ECF_ABC_transporter_ATP-bd"/>
</dbReference>
<dbReference type="GO" id="GO:0005524">
    <property type="term" value="F:ATP binding"/>
    <property type="evidence" value="ECO:0007669"/>
    <property type="project" value="UniProtKB-KW"/>
</dbReference>
<name>A0ABT4DS79_9BACL</name>
<feature type="domain" description="ABC transporter" evidence="9">
    <location>
        <begin position="4"/>
        <end position="247"/>
    </location>
</feature>
<evidence type="ECO:0000256" key="4">
    <source>
        <dbReference type="ARBA" id="ARBA00022475"/>
    </source>
</evidence>
<proteinExistence type="inferred from homology"/>
<dbReference type="EMBL" id="JAMDLW010000003">
    <property type="protein sequence ID" value="MCY9518881.1"/>
    <property type="molecule type" value="Genomic_DNA"/>
</dbReference>
<keyword evidence="6 10" id="KW-0067">ATP-binding</keyword>
<evidence type="ECO:0000256" key="3">
    <source>
        <dbReference type="ARBA" id="ARBA00022448"/>
    </source>
</evidence>
<accession>A0ABT4DS79</accession>
<keyword evidence="3" id="KW-0813">Transport</keyword>
<evidence type="ECO:0000256" key="1">
    <source>
        <dbReference type="ARBA" id="ARBA00004202"/>
    </source>
</evidence>
<evidence type="ECO:0000313" key="10">
    <source>
        <dbReference type="EMBL" id="MCY9518881.1"/>
    </source>
</evidence>
<evidence type="ECO:0000313" key="11">
    <source>
        <dbReference type="Proteomes" id="UP001207626"/>
    </source>
</evidence>
<gene>
    <name evidence="10" type="ORF">M5X09_04205</name>
</gene>
<dbReference type="PROSITE" id="PS00211">
    <property type="entry name" value="ABC_TRANSPORTER_1"/>
    <property type="match status" value="1"/>
</dbReference>
<dbReference type="SMART" id="SM00382">
    <property type="entry name" value="AAA"/>
    <property type="match status" value="1"/>
</dbReference>
<comment type="subcellular location">
    <subcellularLocation>
        <location evidence="1">Cell membrane</location>
        <topology evidence="1">Peripheral membrane protein</topology>
    </subcellularLocation>
</comment>
<sequence length="305" mass="33522">MAIVHAERLTFHYPRQGPAAPLALNGLDLTLEAGQFIAVLGSTGSGKSTLLQHFNGILQPVSGSLQVLEYKFAGGEKQKGLKPLRQRVGLVFQFPEHQLFEETVERDLKFGPLQFGQSEEEAAASARKALRQVGLDEALLQASPFELSGGQIRKVAIATVLSSNPEVVVLDEPTATLDPVSRTELIQLLNRLCKEEGKTIVMVTHRLDEVFAYADTFVLMKEGTVTFQGARSELMSQPEQLERAGIVIPSTLRFASLVMERTDAAWEELPCDVEAWADWIALRLKDIQSNGDGENGKEDPLCKPK</sequence>
<protein>
    <submittedName>
        <fullName evidence="10">ATP-binding cassette domain-containing protein</fullName>
    </submittedName>
</protein>
<keyword evidence="7" id="KW-1278">Translocase</keyword>
<dbReference type="PROSITE" id="PS50893">
    <property type="entry name" value="ABC_TRANSPORTER_2"/>
    <property type="match status" value="1"/>
</dbReference>
<reference evidence="10 11" key="1">
    <citation type="submission" date="2022-05" db="EMBL/GenBank/DDBJ databases">
        <title>Genome Sequencing of Bee-Associated Microbes.</title>
        <authorList>
            <person name="Dunlap C."/>
        </authorList>
    </citation>
    <scope>NUCLEOTIDE SEQUENCE [LARGE SCALE GENOMIC DNA]</scope>
    <source>
        <strain evidence="10 11">NRRL NRS-1438</strain>
    </source>
</reference>
<dbReference type="InterPro" id="IPR017871">
    <property type="entry name" value="ABC_transporter-like_CS"/>
</dbReference>
<keyword evidence="4" id="KW-1003">Cell membrane</keyword>
<dbReference type="Pfam" id="PF00005">
    <property type="entry name" value="ABC_tran"/>
    <property type="match status" value="1"/>
</dbReference>